<sequence>MKITRNKFQFYSKIIILLLVATLVYAFAYSRPPIKFDDAPVAEIIFLALLIMLLVFMLAIMILQLIIFPIGVEIDEEDKSFTIKFLFSKPLRLSPNDLTDFNSIVLKTKSDSYNGILIRVTNGKEFLIGNFSLKEFEPMQLFLEEQNVTFSGPYKLNIVSYFYKYLNIKTNSHSV</sequence>
<feature type="transmembrane region" description="Helical" evidence="1">
    <location>
        <begin position="44"/>
        <end position="70"/>
    </location>
</feature>
<evidence type="ECO:0000313" key="2">
    <source>
        <dbReference type="EMBL" id="MFC4230698.1"/>
    </source>
</evidence>
<name>A0ABV8PRB3_9BACT</name>
<evidence type="ECO:0000256" key="1">
    <source>
        <dbReference type="SAM" id="Phobius"/>
    </source>
</evidence>
<organism evidence="2 3">
    <name type="scientific">Parasediminibacterium paludis</name>
    <dbReference type="NCBI Taxonomy" id="908966"/>
    <lineage>
        <taxon>Bacteria</taxon>
        <taxon>Pseudomonadati</taxon>
        <taxon>Bacteroidota</taxon>
        <taxon>Chitinophagia</taxon>
        <taxon>Chitinophagales</taxon>
        <taxon>Chitinophagaceae</taxon>
        <taxon>Parasediminibacterium</taxon>
    </lineage>
</organism>
<accession>A0ABV8PRB3</accession>
<keyword evidence="1" id="KW-0812">Transmembrane</keyword>
<gene>
    <name evidence="2" type="ORF">ACFOW1_02275</name>
</gene>
<keyword evidence="1" id="KW-0472">Membrane</keyword>
<dbReference type="Proteomes" id="UP001595906">
    <property type="component" value="Unassembled WGS sequence"/>
</dbReference>
<proteinExistence type="predicted"/>
<reference evidence="3" key="1">
    <citation type="journal article" date="2019" name="Int. J. Syst. Evol. Microbiol.">
        <title>The Global Catalogue of Microorganisms (GCM) 10K type strain sequencing project: providing services to taxonomists for standard genome sequencing and annotation.</title>
        <authorList>
            <consortium name="The Broad Institute Genomics Platform"/>
            <consortium name="The Broad Institute Genome Sequencing Center for Infectious Disease"/>
            <person name="Wu L."/>
            <person name="Ma J."/>
        </authorList>
    </citation>
    <scope>NUCLEOTIDE SEQUENCE [LARGE SCALE GENOMIC DNA]</scope>
    <source>
        <strain evidence="3">CECT 8010</strain>
    </source>
</reference>
<keyword evidence="3" id="KW-1185">Reference proteome</keyword>
<keyword evidence="1" id="KW-1133">Transmembrane helix</keyword>
<dbReference type="EMBL" id="JBHSDC010000002">
    <property type="protein sequence ID" value="MFC4230698.1"/>
    <property type="molecule type" value="Genomic_DNA"/>
</dbReference>
<evidence type="ECO:0000313" key="3">
    <source>
        <dbReference type="Proteomes" id="UP001595906"/>
    </source>
</evidence>
<dbReference type="RefSeq" id="WP_379012049.1">
    <property type="nucleotide sequence ID" value="NZ_JBHSDC010000002.1"/>
</dbReference>
<comment type="caution">
    <text evidence="2">The sequence shown here is derived from an EMBL/GenBank/DDBJ whole genome shotgun (WGS) entry which is preliminary data.</text>
</comment>
<protein>
    <submittedName>
        <fullName evidence="2">Uncharacterized protein</fullName>
    </submittedName>
</protein>